<keyword evidence="3" id="KW-0812">Transmembrane</keyword>
<accession>E2Q677</accession>
<dbReference type="Gene3D" id="3.40.630.190">
    <property type="entry name" value="LCP protein"/>
    <property type="match status" value="1"/>
</dbReference>
<dbReference type="InterPro" id="IPR050922">
    <property type="entry name" value="LytR/CpsA/Psr_CW_biosynth"/>
</dbReference>
<evidence type="ECO:0000256" key="1">
    <source>
        <dbReference type="ARBA" id="ARBA00006068"/>
    </source>
</evidence>
<feature type="compositionally biased region" description="Basic and acidic residues" evidence="2">
    <location>
        <begin position="1"/>
        <end position="11"/>
    </location>
</feature>
<feature type="compositionally biased region" description="Basic and acidic residues" evidence="2">
    <location>
        <begin position="59"/>
        <end position="68"/>
    </location>
</feature>
<feature type="region of interest" description="Disordered" evidence="2">
    <location>
        <begin position="1"/>
        <end position="95"/>
    </location>
</feature>
<feature type="compositionally biased region" description="Gly residues" evidence="2">
    <location>
        <begin position="442"/>
        <end position="455"/>
    </location>
</feature>
<feature type="compositionally biased region" description="Basic and acidic residues" evidence="2">
    <location>
        <begin position="20"/>
        <end position="33"/>
    </location>
</feature>
<name>E2Q677_STRCL</name>
<keyword evidence="3" id="KW-0472">Membrane</keyword>
<feature type="compositionally biased region" description="Basic residues" evidence="2">
    <location>
        <begin position="81"/>
        <end position="95"/>
    </location>
</feature>
<comment type="similarity">
    <text evidence="1">Belongs to the LytR/CpsA/Psr (LCP) family.</text>
</comment>
<sequence>MGHNSVHREGIPDSPARPADPGHPREQGTDREPGAPVPAPRGRRGGTRQRPPSRRRRTDGRTAGRTDGRPGTARDGGTRRAGQKRQGKNGGKGRRRALRWTATVLSLLILATGAAGYLYYEHLNSRIKKDRLTLGRTMPGHKANAAGQTPLNILVIGSDARNSKENQQLGGAKETFNSAPLADVQMLIHLSADRSNISVVSMPRDTMLRIPECADPKTGKVHPASDWVQTNESLGRGGAGCTVATWYELTGITIDHFMMIDFAGVVSMADAIGGVPVCVKQNIHSRTPTGEGSGLRLAAGTTPIQGEDALKWLRTRYGFGDGTDLARTRAQHMYMNSMVRQLRKNTKLSDPVKLRKLAEAAIDALTVDEGIESVKKLLDIGNELKDVAPERITMSRIPVDYSKRPGFTGKVEPIPGEAENVFRMIREDIALDGKDAKDGKNGKGTKGGKDSAGGKGSEDGKKPGAAAQDPAAAPAEIGVLVRNGTGGDGALPQRGRASEVSALLQGKGFTQAVADTAVDPRKATLIRFSNVELEGDAQAVAKALGIPLTSVRKSTDVTGIELTVGADWRLGSAFPEPQVSNKTPESANALRGDQGGCMDVQPGFTW</sequence>
<feature type="compositionally biased region" description="Low complexity" evidence="2">
    <location>
        <begin position="463"/>
        <end position="472"/>
    </location>
</feature>
<proteinExistence type="inferred from homology"/>
<feature type="domain" description="Cell envelope-related transcriptional attenuator" evidence="4">
    <location>
        <begin position="182"/>
        <end position="343"/>
    </location>
</feature>
<dbReference type="InterPro" id="IPR004474">
    <property type="entry name" value="LytR_CpsA_psr"/>
</dbReference>
<keyword evidence="7" id="KW-1185">Reference proteome</keyword>
<dbReference type="InterPro" id="IPR027381">
    <property type="entry name" value="LytR/CpsA/Psr_C"/>
</dbReference>
<evidence type="ECO:0000256" key="2">
    <source>
        <dbReference type="SAM" id="MobiDB-lite"/>
    </source>
</evidence>
<gene>
    <name evidence="6" type="ORF">SCLAV_2128</name>
</gene>
<dbReference type="EMBL" id="CM000913">
    <property type="protein sequence ID" value="EFG07201.1"/>
    <property type="molecule type" value="Genomic_DNA"/>
</dbReference>
<evidence type="ECO:0000313" key="6">
    <source>
        <dbReference type="EMBL" id="EFG07201.1"/>
    </source>
</evidence>
<keyword evidence="3" id="KW-1133">Transmembrane helix</keyword>
<feature type="domain" description="LytR/CpsA/Psr regulator C-terminal" evidence="5">
    <location>
        <begin position="477"/>
        <end position="568"/>
    </location>
</feature>
<dbReference type="RefSeq" id="WP_003960682.1">
    <property type="nucleotide sequence ID" value="NZ_CM000913.1"/>
</dbReference>
<dbReference type="Pfam" id="PF13399">
    <property type="entry name" value="LytR_C"/>
    <property type="match status" value="1"/>
</dbReference>
<feature type="compositionally biased region" description="Basic residues" evidence="2">
    <location>
        <begin position="41"/>
        <end position="58"/>
    </location>
</feature>
<evidence type="ECO:0000313" key="7">
    <source>
        <dbReference type="Proteomes" id="UP000002357"/>
    </source>
</evidence>
<evidence type="ECO:0000256" key="3">
    <source>
        <dbReference type="SAM" id="Phobius"/>
    </source>
</evidence>
<dbReference type="NCBIfam" id="TIGR00350">
    <property type="entry name" value="lytR_cpsA_psr"/>
    <property type="match status" value="1"/>
</dbReference>
<dbReference type="KEGG" id="sclf:BB341_17675"/>
<dbReference type="eggNOG" id="COG1316">
    <property type="taxonomic scope" value="Bacteria"/>
</dbReference>
<dbReference type="GeneID" id="93731279"/>
<reference evidence="6 7" key="1">
    <citation type="journal article" date="2010" name="Genome Biol. Evol.">
        <title>The sequence of a 1.8-mb bacterial linear plasmid reveals a rich evolutionary reservoir of secondary metabolic pathways.</title>
        <authorList>
            <person name="Medema M.H."/>
            <person name="Trefzer A."/>
            <person name="Kovalchuk A."/>
            <person name="van den Berg M."/>
            <person name="Mueller U."/>
            <person name="Heijne W."/>
            <person name="Wu L."/>
            <person name="Alam M.T."/>
            <person name="Ronning C.M."/>
            <person name="Nierman W.C."/>
            <person name="Bovenberg R.A.L."/>
            <person name="Breitling R."/>
            <person name="Takano E."/>
        </authorList>
    </citation>
    <scope>NUCLEOTIDE SEQUENCE [LARGE SCALE GENOMIC DNA]</scope>
    <source>
        <strain evidence="7">ATCC 27064 / DSM 738 / JCM 4710 / NBRC 13307 / NCIMB 12785 / NRRL 3585 / VKM Ac-602</strain>
    </source>
</reference>
<dbReference type="AlphaFoldDB" id="E2Q677"/>
<evidence type="ECO:0000259" key="4">
    <source>
        <dbReference type="Pfam" id="PF03816"/>
    </source>
</evidence>
<organism evidence="6 7">
    <name type="scientific">Streptomyces clavuligerus</name>
    <dbReference type="NCBI Taxonomy" id="1901"/>
    <lineage>
        <taxon>Bacteria</taxon>
        <taxon>Bacillati</taxon>
        <taxon>Actinomycetota</taxon>
        <taxon>Actinomycetes</taxon>
        <taxon>Kitasatosporales</taxon>
        <taxon>Streptomycetaceae</taxon>
        <taxon>Streptomyces</taxon>
    </lineage>
</organism>
<protein>
    <submittedName>
        <fullName evidence="6">Transcriptional regulator</fullName>
    </submittedName>
</protein>
<dbReference type="PANTHER" id="PTHR33392:SF6">
    <property type="entry name" value="POLYISOPRENYL-TEICHOIC ACID--PEPTIDOGLYCAN TEICHOIC ACID TRANSFERASE TAGU"/>
    <property type="match status" value="1"/>
</dbReference>
<dbReference type="Proteomes" id="UP000002357">
    <property type="component" value="Chromosome"/>
</dbReference>
<dbReference type="Pfam" id="PF03816">
    <property type="entry name" value="LytR_cpsA_psr"/>
    <property type="match status" value="1"/>
</dbReference>
<feature type="region of interest" description="Disordered" evidence="2">
    <location>
        <begin position="433"/>
        <end position="472"/>
    </location>
</feature>
<dbReference type="OrthoDB" id="9782542at2"/>
<dbReference type="PANTHER" id="PTHR33392">
    <property type="entry name" value="POLYISOPRENYL-TEICHOIC ACID--PEPTIDOGLYCAN TEICHOIC ACID TRANSFERASE TAGU"/>
    <property type="match status" value="1"/>
</dbReference>
<evidence type="ECO:0000259" key="5">
    <source>
        <dbReference type="Pfam" id="PF13399"/>
    </source>
</evidence>
<dbReference type="STRING" id="1901.BB341_17675"/>
<feature type="transmembrane region" description="Helical" evidence="3">
    <location>
        <begin position="97"/>
        <end position="120"/>
    </location>
</feature>